<dbReference type="Gene3D" id="2.60.120.10">
    <property type="entry name" value="Jelly Rolls"/>
    <property type="match status" value="1"/>
</dbReference>
<gene>
    <name evidence="2" type="ORF">ACE1CA_31355</name>
</gene>
<sequence length="160" mass="17458">MTLNQQGIVMMPQEGDVVTVVGDTVTFKALGQNTQGKYALIEIVCNPEVGTPPHIHSREDEAFYILEGEVEFRLDDQIILATPGTFLHSPKGQKHSLKNTGTTRSRMLCWVTPAGLEMFFAEVGRPVTDPFNPPAPDQAAIDKLLATAPKYGLTILPPEA</sequence>
<keyword evidence="3" id="KW-1185">Reference proteome</keyword>
<dbReference type="PANTHER" id="PTHR36440:SF1">
    <property type="entry name" value="PUTATIVE (AFU_ORTHOLOGUE AFUA_8G07350)-RELATED"/>
    <property type="match status" value="1"/>
</dbReference>
<feature type="domain" description="Cupin type-2" evidence="1">
    <location>
        <begin position="49"/>
        <end position="110"/>
    </location>
</feature>
<evidence type="ECO:0000313" key="2">
    <source>
        <dbReference type="EMBL" id="MFB2839011.1"/>
    </source>
</evidence>
<dbReference type="EMBL" id="JBHFNT010000288">
    <property type="protein sequence ID" value="MFB2839011.1"/>
    <property type="molecule type" value="Genomic_DNA"/>
</dbReference>
<dbReference type="InterPro" id="IPR013096">
    <property type="entry name" value="Cupin_2"/>
</dbReference>
<dbReference type="SUPFAM" id="SSF51182">
    <property type="entry name" value="RmlC-like cupins"/>
    <property type="match status" value="1"/>
</dbReference>
<dbReference type="Proteomes" id="UP001576780">
    <property type="component" value="Unassembled WGS sequence"/>
</dbReference>
<dbReference type="InterPro" id="IPR014710">
    <property type="entry name" value="RmlC-like_jellyroll"/>
</dbReference>
<dbReference type="RefSeq" id="WP_413281299.1">
    <property type="nucleotide sequence ID" value="NZ_JBHFNT010000288.1"/>
</dbReference>
<reference evidence="2 3" key="1">
    <citation type="submission" date="2024-09" db="EMBL/GenBank/DDBJ databases">
        <title>Floridaenema gen nov. (Aerosakkonemataceae, Aerosakkonematales ord. nov., Cyanobacteria) from benthic tropical and subtropical fresh waters, with the description of four new species.</title>
        <authorList>
            <person name="Moretto J.A."/>
            <person name="Berthold D.E."/>
            <person name="Lefler F.W."/>
            <person name="Huang I.-S."/>
            <person name="Laughinghouse H. IV."/>
        </authorList>
    </citation>
    <scope>NUCLEOTIDE SEQUENCE [LARGE SCALE GENOMIC DNA]</scope>
    <source>
        <strain evidence="2 3">BLCC-F167</strain>
    </source>
</reference>
<dbReference type="InterPro" id="IPR053146">
    <property type="entry name" value="QDO-like"/>
</dbReference>
<dbReference type="Pfam" id="PF07883">
    <property type="entry name" value="Cupin_2"/>
    <property type="match status" value="1"/>
</dbReference>
<name>A0ABV4WWG2_9CYAN</name>
<comment type="caution">
    <text evidence="2">The sequence shown here is derived from an EMBL/GenBank/DDBJ whole genome shotgun (WGS) entry which is preliminary data.</text>
</comment>
<dbReference type="PANTHER" id="PTHR36440">
    <property type="entry name" value="PUTATIVE (AFU_ORTHOLOGUE AFUA_8G07350)-RELATED"/>
    <property type="match status" value="1"/>
</dbReference>
<evidence type="ECO:0000259" key="1">
    <source>
        <dbReference type="Pfam" id="PF07883"/>
    </source>
</evidence>
<proteinExistence type="predicted"/>
<protein>
    <submittedName>
        <fullName evidence="2">Cupin domain-containing protein</fullName>
    </submittedName>
</protein>
<organism evidence="2 3">
    <name type="scientific">Floridaenema evergladense BLCC-F167</name>
    <dbReference type="NCBI Taxonomy" id="3153639"/>
    <lineage>
        <taxon>Bacteria</taxon>
        <taxon>Bacillati</taxon>
        <taxon>Cyanobacteriota</taxon>
        <taxon>Cyanophyceae</taxon>
        <taxon>Oscillatoriophycideae</taxon>
        <taxon>Aerosakkonematales</taxon>
        <taxon>Aerosakkonemataceae</taxon>
        <taxon>Floridanema</taxon>
        <taxon>Floridanema evergladense</taxon>
    </lineage>
</organism>
<evidence type="ECO:0000313" key="3">
    <source>
        <dbReference type="Proteomes" id="UP001576780"/>
    </source>
</evidence>
<dbReference type="InterPro" id="IPR011051">
    <property type="entry name" value="RmlC_Cupin_sf"/>
</dbReference>
<accession>A0ABV4WWG2</accession>